<gene>
    <name evidence="2" type="ORF">LTT95_00475</name>
</gene>
<accession>A0ABS8U6M1</accession>
<protein>
    <submittedName>
        <fullName evidence="2">Uncharacterized protein</fullName>
    </submittedName>
</protein>
<organism evidence="2 3">
    <name type="scientific">Luteimonas fraxinea</name>
    <dbReference type="NCBI Taxonomy" id="2901869"/>
    <lineage>
        <taxon>Bacteria</taxon>
        <taxon>Pseudomonadati</taxon>
        <taxon>Pseudomonadota</taxon>
        <taxon>Gammaproteobacteria</taxon>
        <taxon>Lysobacterales</taxon>
        <taxon>Lysobacteraceae</taxon>
        <taxon>Luteimonas</taxon>
    </lineage>
</organism>
<proteinExistence type="predicted"/>
<reference evidence="2" key="2">
    <citation type="journal article" date="2022" name="Syst. Appl. Microbiol.">
        <title>Physiological and genomic characterisation of Luteimonas fraxinea sp. nov., a bacterial species associated with trees tolerant to ash dieback.</title>
        <authorList>
            <person name="Ulrich K."/>
            <person name="Becker R."/>
            <person name="Behrendt U."/>
            <person name="Kube M."/>
            <person name="Schneck V."/>
            <person name="Ulrich A."/>
        </authorList>
    </citation>
    <scope>NUCLEOTIDE SEQUENCE</scope>
    <source>
        <strain evidence="2">A1P009</strain>
    </source>
</reference>
<reference evidence="2" key="1">
    <citation type="submission" date="2021-12" db="EMBL/GenBank/DDBJ databases">
        <authorList>
            <person name="Ulrich A."/>
        </authorList>
    </citation>
    <scope>NUCLEOTIDE SEQUENCE</scope>
    <source>
        <strain evidence="2">A1P009</strain>
    </source>
</reference>
<dbReference type="Proteomes" id="UP001430360">
    <property type="component" value="Unassembled WGS sequence"/>
</dbReference>
<feature type="region of interest" description="Disordered" evidence="1">
    <location>
        <begin position="57"/>
        <end position="98"/>
    </location>
</feature>
<evidence type="ECO:0000256" key="1">
    <source>
        <dbReference type="SAM" id="MobiDB-lite"/>
    </source>
</evidence>
<sequence>MRSARPMPPTRVSEWQKTLASIALQLGARTGDAPRAPVEALLDSLHNGGDALRKAMSRLQKSRMGQQWQRQMDDASDRATAQLQCAPDQTPEGGARGP</sequence>
<dbReference type="RefSeq" id="WP_232133962.1">
    <property type="nucleotide sequence ID" value="NZ_JAJQKU010000001.1"/>
</dbReference>
<keyword evidence="3" id="KW-1185">Reference proteome</keyword>
<evidence type="ECO:0000313" key="2">
    <source>
        <dbReference type="EMBL" id="MCD9095415.1"/>
    </source>
</evidence>
<evidence type="ECO:0000313" key="3">
    <source>
        <dbReference type="Proteomes" id="UP001430360"/>
    </source>
</evidence>
<name>A0ABS8U6M1_9GAMM</name>
<comment type="caution">
    <text evidence="2">The sequence shown here is derived from an EMBL/GenBank/DDBJ whole genome shotgun (WGS) entry which is preliminary data.</text>
</comment>
<dbReference type="EMBL" id="JAJQKU010000001">
    <property type="protein sequence ID" value="MCD9095415.1"/>
    <property type="molecule type" value="Genomic_DNA"/>
</dbReference>